<reference evidence="1 2" key="1">
    <citation type="submission" date="2009-01" db="EMBL/GenBank/DDBJ databases">
        <title>Complete sequence of chromosome of Methylobacterium nodulans ORS 2060.</title>
        <authorList>
            <consortium name="US DOE Joint Genome Institute"/>
            <person name="Lucas S."/>
            <person name="Copeland A."/>
            <person name="Lapidus A."/>
            <person name="Glavina del Rio T."/>
            <person name="Dalin E."/>
            <person name="Tice H."/>
            <person name="Bruce D."/>
            <person name="Goodwin L."/>
            <person name="Pitluck S."/>
            <person name="Sims D."/>
            <person name="Brettin T."/>
            <person name="Detter J.C."/>
            <person name="Han C."/>
            <person name="Larimer F."/>
            <person name="Land M."/>
            <person name="Hauser L."/>
            <person name="Kyrpides N."/>
            <person name="Ivanova N."/>
            <person name="Marx C.J."/>
            <person name="Richardson P."/>
        </authorList>
    </citation>
    <scope>NUCLEOTIDE SEQUENCE [LARGE SCALE GENOMIC DNA]</scope>
    <source>
        <strain evidence="2">LMG 21967 / CNCM I-2342 / ORS 2060</strain>
    </source>
</reference>
<proteinExistence type="predicted"/>
<dbReference type="RefSeq" id="WP_015932791.1">
    <property type="nucleotide sequence ID" value="NC_011894.1"/>
</dbReference>
<dbReference type="HOGENOM" id="CLU_3292321_0_0_5"/>
<keyword evidence="1" id="KW-0575">Peroxidase</keyword>
<name>B8IC33_METNO</name>
<keyword evidence="2" id="KW-1185">Reference proteome</keyword>
<keyword evidence="1" id="KW-0560">Oxidoreductase</keyword>
<accession>B8IC33</accession>
<organism evidence="1 2">
    <name type="scientific">Methylobacterium nodulans (strain LMG 21967 / CNCM I-2342 / ORS 2060)</name>
    <dbReference type="NCBI Taxonomy" id="460265"/>
    <lineage>
        <taxon>Bacteria</taxon>
        <taxon>Pseudomonadati</taxon>
        <taxon>Pseudomonadota</taxon>
        <taxon>Alphaproteobacteria</taxon>
        <taxon>Hyphomicrobiales</taxon>
        <taxon>Methylobacteriaceae</taxon>
        <taxon>Methylobacterium</taxon>
    </lineage>
</organism>
<dbReference type="KEGG" id="mno:Mnod_6434"/>
<dbReference type="EMBL" id="CP001349">
    <property type="protein sequence ID" value="ACL61215.1"/>
    <property type="molecule type" value="Genomic_DNA"/>
</dbReference>
<dbReference type="Proteomes" id="UP000008207">
    <property type="component" value="Chromosome"/>
</dbReference>
<evidence type="ECO:0000313" key="2">
    <source>
        <dbReference type="Proteomes" id="UP000008207"/>
    </source>
</evidence>
<protein>
    <submittedName>
        <fullName evidence="1">Uncharacterized peroxidase-related enzyme</fullName>
    </submittedName>
</protein>
<sequence length="40" mass="4242">MSRIGIPTQDEAPEASKPILDAVDKQLGVIANSRCVATFV</sequence>
<evidence type="ECO:0000313" key="1">
    <source>
        <dbReference type="EMBL" id="ACL61215.1"/>
    </source>
</evidence>
<dbReference type="GO" id="GO:0004601">
    <property type="term" value="F:peroxidase activity"/>
    <property type="evidence" value="ECO:0007669"/>
    <property type="project" value="UniProtKB-KW"/>
</dbReference>
<gene>
    <name evidence="1" type="ordered locus">Mnod_6434</name>
</gene>
<dbReference type="STRING" id="460265.Mnod_6434"/>
<dbReference type="AlphaFoldDB" id="B8IC33"/>